<sequence length="333" mass="37221">MPLEIPGYYFDAEKNKYFKIEKSQTAPSSAQWTSESVKRRKIQDEARDAEEKRAYSMRNHIKRSSLRKDIVASGLLARECEHSGVKGRMDEREYGAAVWARGVVDKGGVAFVPGTERRRRKFGPMRCFYVAGEESNTEVGVVYMTIEEEMVVGTYLETDENERIGLMDERTMARLGSVATYQAEMIRCPQMSSIKYHKPSHKVLITSSDADESCGLYMFSPPVATTIDDKKHWHIGETDHYQRIAIRPRSQPQSLIYKSTPAPSSSPLLCIIGTNAGLLSVSPNGSTASVASRPVFGGRGPKSDKEPGRSLTRISRWEIIMSFSRAGGDRSFG</sequence>
<dbReference type="EMBL" id="JAVFKD010000001">
    <property type="protein sequence ID" value="KAK5997852.1"/>
    <property type="molecule type" value="Genomic_DNA"/>
</dbReference>
<dbReference type="InterPro" id="IPR052254">
    <property type="entry name" value="CUL4-DDB1_E3_ligase_receptor"/>
</dbReference>
<accession>A0ABR0T0G8</accession>
<keyword evidence="1" id="KW-0853">WD repeat</keyword>
<evidence type="ECO:0000256" key="1">
    <source>
        <dbReference type="ARBA" id="ARBA00022574"/>
    </source>
</evidence>
<evidence type="ECO:0000256" key="2">
    <source>
        <dbReference type="ARBA" id="ARBA00022737"/>
    </source>
</evidence>
<evidence type="ECO:0000313" key="5">
    <source>
        <dbReference type="Proteomes" id="UP001338125"/>
    </source>
</evidence>
<dbReference type="PANTHER" id="PTHR44472">
    <property type="entry name" value="DDB1- AND CUL4-ASSOCIATED FACTOR 4-RELATED"/>
    <property type="match status" value="1"/>
</dbReference>
<dbReference type="PANTHER" id="PTHR44472:SF1">
    <property type="entry name" value="DDB1 AND CUL4 ASSOCIATED FACTOR 4"/>
    <property type="match status" value="1"/>
</dbReference>
<evidence type="ECO:0000256" key="3">
    <source>
        <dbReference type="SAM" id="MobiDB-lite"/>
    </source>
</evidence>
<organism evidence="4 5">
    <name type="scientific">Cladobotryum mycophilum</name>
    <dbReference type="NCBI Taxonomy" id="491253"/>
    <lineage>
        <taxon>Eukaryota</taxon>
        <taxon>Fungi</taxon>
        <taxon>Dikarya</taxon>
        <taxon>Ascomycota</taxon>
        <taxon>Pezizomycotina</taxon>
        <taxon>Sordariomycetes</taxon>
        <taxon>Hypocreomycetidae</taxon>
        <taxon>Hypocreales</taxon>
        <taxon>Hypocreaceae</taxon>
        <taxon>Cladobotryum</taxon>
    </lineage>
</organism>
<name>A0ABR0T0G8_9HYPO</name>
<dbReference type="Proteomes" id="UP001338125">
    <property type="component" value="Unassembled WGS sequence"/>
</dbReference>
<proteinExistence type="predicted"/>
<reference evidence="4 5" key="1">
    <citation type="submission" date="2024-01" db="EMBL/GenBank/DDBJ databases">
        <title>Complete genome of Cladobotryum mycophilum ATHUM6906.</title>
        <authorList>
            <person name="Christinaki A.C."/>
            <person name="Myridakis A.I."/>
            <person name="Kouvelis V.N."/>
        </authorList>
    </citation>
    <scope>NUCLEOTIDE SEQUENCE [LARGE SCALE GENOMIC DNA]</scope>
    <source>
        <strain evidence="4 5">ATHUM6906</strain>
    </source>
</reference>
<comment type="caution">
    <text evidence="4">The sequence shown here is derived from an EMBL/GenBank/DDBJ whole genome shotgun (WGS) entry which is preliminary data.</text>
</comment>
<protein>
    <submittedName>
        <fullName evidence="4">Uncharacterized protein</fullName>
    </submittedName>
</protein>
<keyword evidence="5" id="KW-1185">Reference proteome</keyword>
<keyword evidence="2" id="KW-0677">Repeat</keyword>
<gene>
    <name evidence="4" type="ORF">PT974_00216</name>
</gene>
<feature type="region of interest" description="Disordered" evidence="3">
    <location>
        <begin position="289"/>
        <end position="310"/>
    </location>
</feature>
<evidence type="ECO:0000313" key="4">
    <source>
        <dbReference type="EMBL" id="KAK5997852.1"/>
    </source>
</evidence>